<protein>
    <submittedName>
        <fullName evidence="1">Uncharacterized protein</fullName>
    </submittedName>
</protein>
<dbReference type="RefSeq" id="WP_251776441.1">
    <property type="nucleotide sequence ID" value="NZ_JAMKFE010000001.1"/>
</dbReference>
<reference evidence="1" key="1">
    <citation type="submission" date="2022-05" db="EMBL/GenBank/DDBJ databases">
        <title>Schlegelella sp. nov., isolated from mangrove soil.</title>
        <authorList>
            <person name="Liu Y."/>
            <person name="Ge X."/>
            <person name="Liu W."/>
        </authorList>
    </citation>
    <scope>NUCLEOTIDE SEQUENCE</scope>
    <source>
        <strain evidence="1">S2-27</strain>
    </source>
</reference>
<name>A0ABT0YHV1_9BURK</name>
<accession>A0ABT0YHV1</accession>
<keyword evidence="2" id="KW-1185">Reference proteome</keyword>
<dbReference type="EMBL" id="JAMKFE010000001">
    <property type="protein sequence ID" value="MCM5678305.1"/>
    <property type="molecule type" value="Genomic_DNA"/>
</dbReference>
<organism evidence="1 2">
    <name type="scientific">Caldimonas mangrovi</name>
    <dbReference type="NCBI Taxonomy" id="2944811"/>
    <lineage>
        <taxon>Bacteria</taxon>
        <taxon>Pseudomonadati</taxon>
        <taxon>Pseudomonadota</taxon>
        <taxon>Betaproteobacteria</taxon>
        <taxon>Burkholderiales</taxon>
        <taxon>Sphaerotilaceae</taxon>
        <taxon>Caldimonas</taxon>
    </lineage>
</organism>
<proteinExistence type="predicted"/>
<evidence type="ECO:0000313" key="2">
    <source>
        <dbReference type="Proteomes" id="UP001165541"/>
    </source>
</evidence>
<comment type="caution">
    <text evidence="1">The sequence shown here is derived from an EMBL/GenBank/DDBJ whole genome shotgun (WGS) entry which is preliminary data.</text>
</comment>
<gene>
    <name evidence="1" type="ORF">M8A51_02040</name>
</gene>
<dbReference type="Proteomes" id="UP001165541">
    <property type="component" value="Unassembled WGS sequence"/>
</dbReference>
<sequence>MDAPPTSQVYRRFESRNEFQTAVRAAFELAAEQGSRELWLCDTDYADWPLGERAVVEALTRWAYGHRRLVVLAGSFDEIVRRHARWVQWRREWAHIIECRAIEQLPPQQVPRMWLAPGQHLVRLLDPLHYRGVVENHGVDLVAAHETLNEMLQLSVDAFPAHTLGL</sequence>
<evidence type="ECO:0000313" key="1">
    <source>
        <dbReference type="EMBL" id="MCM5678305.1"/>
    </source>
</evidence>